<dbReference type="InterPro" id="IPR051600">
    <property type="entry name" value="Beta-PGM-like"/>
</dbReference>
<gene>
    <name evidence="6" type="ORF">GALL_360660</name>
</gene>
<dbReference type="InterPro" id="IPR006439">
    <property type="entry name" value="HAD-SF_hydro_IA"/>
</dbReference>
<reference evidence="6" key="1">
    <citation type="submission" date="2016-10" db="EMBL/GenBank/DDBJ databases">
        <title>Sequence of Gallionella enrichment culture.</title>
        <authorList>
            <person name="Poehlein A."/>
            <person name="Muehling M."/>
            <person name="Daniel R."/>
        </authorList>
    </citation>
    <scope>NUCLEOTIDE SEQUENCE</scope>
</reference>
<keyword evidence="2" id="KW-0479">Metal-binding</keyword>
<dbReference type="GO" id="GO:0016798">
    <property type="term" value="F:hydrolase activity, acting on glycosyl bonds"/>
    <property type="evidence" value="ECO:0007669"/>
    <property type="project" value="UniProtKB-KW"/>
</dbReference>
<dbReference type="SFLD" id="SFLDS00003">
    <property type="entry name" value="Haloacid_Dehalogenase"/>
    <property type="match status" value="1"/>
</dbReference>
<feature type="region of interest" description="Disordered" evidence="5">
    <location>
        <begin position="1"/>
        <end position="21"/>
    </location>
</feature>
<keyword evidence="4" id="KW-0119">Carbohydrate metabolism</keyword>
<keyword evidence="6" id="KW-0326">Glycosidase</keyword>
<evidence type="ECO:0000256" key="1">
    <source>
        <dbReference type="ARBA" id="ARBA00001946"/>
    </source>
</evidence>
<comment type="caution">
    <text evidence="6">The sequence shown here is derived from an EMBL/GenBank/DDBJ whole genome shotgun (WGS) entry which is preliminary data.</text>
</comment>
<sequence length="299" mass="31596">MTGTQVSTPRPSAADDPAGPVTSPELDAVLFDMDGVITDTATVHALAWKRLFDDFLAVRAAEDDTTARPGADRSWARPFDLSEDYRRYVDGRPRYDGVESFLRSRSITLPYGHDDDPPTAITVCGLGNRKDGYVKTWLAENQVRTYPGTMTFIADLHAAGIRTAVFSSSCNAEGVLTSADVIDLFDVRVDGTDLSRLGIPGKPHPAMLWETASRVGVEPGRTAIVEDATSGVQAGKDGGFAFVIGIDRGTCYGSSDGDACRRALLAAGASVVVDDLSEVTVAGRRLVAGPVAAADGGAR</sequence>
<dbReference type="EC" id="3.2.1.-" evidence="6"/>
<dbReference type="InterPro" id="IPR023214">
    <property type="entry name" value="HAD_sf"/>
</dbReference>
<evidence type="ECO:0000256" key="4">
    <source>
        <dbReference type="ARBA" id="ARBA00023277"/>
    </source>
</evidence>
<keyword evidence="3" id="KW-0460">Magnesium</keyword>
<name>A0A1J5QF49_9ZZZZ</name>
<evidence type="ECO:0000256" key="2">
    <source>
        <dbReference type="ARBA" id="ARBA00022723"/>
    </source>
</evidence>
<dbReference type="PANTHER" id="PTHR46193">
    <property type="entry name" value="6-PHOSPHOGLUCONATE PHOSPHATASE"/>
    <property type="match status" value="1"/>
</dbReference>
<dbReference type="SUPFAM" id="SSF56784">
    <property type="entry name" value="HAD-like"/>
    <property type="match status" value="1"/>
</dbReference>
<dbReference type="Pfam" id="PF00702">
    <property type="entry name" value="Hydrolase"/>
    <property type="match status" value="1"/>
</dbReference>
<feature type="compositionally biased region" description="Polar residues" evidence="5">
    <location>
        <begin position="1"/>
        <end position="10"/>
    </location>
</feature>
<dbReference type="InterPro" id="IPR036412">
    <property type="entry name" value="HAD-like_sf"/>
</dbReference>
<dbReference type="NCBIfam" id="TIGR01509">
    <property type="entry name" value="HAD-SF-IA-v3"/>
    <property type="match status" value="1"/>
</dbReference>
<dbReference type="EMBL" id="MLJW01000838">
    <property type="protein sequence ID" value="OIQ82145.1"/>
    <property type="molecule type" value="Genomic_DNA"/>
</dbReference>
<dbReference type="GO" id="GO:0046872">
    <property type="term" value="F:metal ion binding"/>
    <property type="evidence" value="ECO:0007669"/>
    <property type="project" value="UniProtKB-KW"/>
</dbReference>
<proteinExistence type="predicted"/>
<dbReference type="SFLD" id="SFLDG01129">
    <property type="entry name" value="C1.5:_HAD__Beta-PGM__Phosphata"/>
    <property type="match status" value="1"/>
</dbReference>
<evidence type="ECO:0000256" key="5">
    <source>
        <dbReference type="SAM" id="MobiDB-lite"/>
    </source>
</evidence>
<keyword evidence="6" id="KW-0378">Hydrolase</keyword>
<dbReference type="PANTHER" id="PTHR46193:SF18">
    <property type="entry name" value="HEXITOL PHOSPHATASE B"/>
    <property type="match status" value="1"/>
</dbReference>
<dbReference type="InterPro" id="IPR023198">
    <property type="entry name" value="PGP-like_dom2"/>
</dbReference>
<dbReference type="Gene3D" id="3.40.50.1000">
    <property type="entry name" value="HAD superfamily/HAD-like"/>
    <property type="match status" value="1"/>
</dbReference>
<evidence type="ECO:0000313" key="6">
    <source>
        <dbReference type="EMBL" id="OIQ82145.1"/>
    </source>
</evidence>
<evidence type="ECO:0000256" key="3">
    <source>
        <dbReference type="ARBA" id="ARBA00022842"/>
    </source>
</evidence>
<accession>A0A1J5QF49</accession>
<protein>
    <submittedName>
        <fullName evidence="6">Putative glycosyl hydrolase</fullName>
        <ecNumber evidence="6">3.2.1.-</ecNumber>
    </submittedName>
</protein>
<organism evidence="6">
    <name type="scientific">mine drainage metagenome</name>
    <dbReference type="NCBI Taxonomy" id="410659"/>
    <lineage>
        <taxon>unclassified sequences</taxon>
        <taxon>metagenomes</taxon>
        <taxon>ecological metagenomes</taxon>
    </lineage>
</organism>
<dbReference type="Gene3D" id="1.10.150.240">
    <property type="entry name" value="Putative phosphatase, domain 2"/>
    <property type="match status" value="1"/>
</dbReference>
<dbReference type="AlphaFoldDB" id="A0A1J5QF49"/>
<comment type="cofactor">
    <cofactor evidence="1">
        <name>Mg(2+)</name>
        <dbReference type="ChEBI" id="CHEBI:18420"/>
    </cofactor>
</comment>